<evidence type="ECO:0000313" key="2">
    <source>
        <dbReference type="Proteomes" id="UP000326678"/>
    </source>
</evidence>
<gene>
    <name evidence="1" type="ORF">GXM_00698</name>
</gene>
<evidence type="ECO:0000313" key="1">
    <source>
        <dbReference type="EMBL" id="QFS43225.1"/>
    </source>
</evidence>
<organism evidence="1 2">
    <name type="scientific">Nostoc sphaeroides CCNUC1</name>
    <dbReference type="NCBI Taxonomy" id="2653204"/>
    <lineage>
        <taxon>Bacteria</taxon>
        <taxon>Bacillati</taxon>
        <taxon>Cyanobacteriota</taxon>
        <taxon>Cyanophyceae</taxon>
        <taxon>Nostocales</taxon>
        <taxon>Nostocaceae</taxon>
        <taxon>Nostoc</taxon>
    </lineage>
</organism>
<sequence length="46" mass="4998">MGRFRFRLGCPVASVSVVEFSSHGSLVKVLADRSHLDQGLRNLPGT</sequence>
<keyword evidence="2" id="KW-1185">Reference proteome</keyword>
<name>A0A5P8VS19_9NOSO</name>
<accession>A0A5P8VS19</accession>
<dbReference type="AlphaFoldDB" id="A0A5P8VS19"/>
<proteinExistence type="predicted"/>
<protein>
    <submittedName>
        <fullName evidence="1">Phosphoglycerate mutase</fullName>
    </submittedName>
</protein>
<dbReference type="Proteomes" id="UP000326678">
    <property type="component" value="Chromosome Gxm1"/>
</dbReference>
<reference evidence="1 2" key="1">
    <citation type="submission" date="2019-10" db="EMBL/GenBank/DDBJ databases">
        <title>Genomic and transcriptomic insights into the perfect genentic adaptation of a filamentous nitrogen-fixing cyanobacterium to rice fields.</title>
        <authorList>
            <person name="Chen Z."/>
        </authorList>
    </citation>
    <scope>NUCLEOTIDE SEQUENCE [LARGE SCALE GENOMIC DNA]</scope>
    <source>
        <strain evidence="1">CCNUC1</strain>
    </source>
</reference>
<dbReference type="EMBL" id="CP045226">
    <property type="protein sequence ID" value="QFS43225.1"/>
    <property type="molecule type" value="Genomic_DNA"/>
</dbReference>
<dbReference type="KEGG" id="nsh:GXM_00698"/>